<evidence type="ECO:0000256" key="3">
    <source>
        <dbReference type="ARBA" id="ARBA00022824"/>
    </source>
</evidence>
<dbReference type="Pfam" id="PF02453">
    <property type="entry name" value="Reticulon"/>
    <property type="match status" value="1"/>
</dbReference>
<organism evidence="9 10">
    <name type="scientific">Dendryphion nanum</name>
    <dbReference type="NCBI Taxonomy" id="256645"/>
    <lineage>
        <taxon>Eukaryota</taxon>
        <taxon>Fungi</taxon>
        <taxon>Dikarya</taxon>
        <taxon>Ascomycota</taxon>
        <taxon>Pezizomycotina</taxon>
        <taxon>Dothideomycetes</taxon>
        <taxon>Pleosporomycetidae</taxon>
        <taxon>Pleosporales</taxon>
        <taxon>Torulaceae</taxon>
        <taxon>Dendryphion</taxon>
    </lineage>
</organism>
<evidence type="ECO:0000256" key="2">
    <source>
        <dbReference type="ARBA" id="ARBA00022692"/>
    </source>
</evidence>
<comment type="caution">
    <text evidence="9">The sequence shown here is derived from an EMBL/GenBank/DDBJ whole genome shotgun (WGS) entry which is preliminary data.</text>
</comment>
<evidence type="ECO:0000256" key="5">
    <source>
        <dbReference type="ARBA" id="ARBA00023136"/>
    </source>
</evidence>
<feature type="region of interest" description="Disordered" evidence="6">
    <location>
        <begin position="279"/>
        <end position="376"/>
    </location>
</feature>
<reference evidence="9" key="1">
    <citation type="journal article" date="2021" name="Nat. Commun.">
        <title>Genetic determinants of endophytism in the Arabidopsis root mycobiome.</title>
        <authorList>
            <person name="Mesny F."/>
            <person name="Miyauchi S."/>
            <person name="Thiergart T."/>
            <person name="Pickel B."/>
            <person name="Atanasova L."/>
            <person name="Karlsson M."/>
            <person name="Huettel B."/>
            <person name="Barry K.W."/>
            <person name="Haridas S."/>
            <person name="Chen C."/>
            <person name="Bauer D."/>
            <person name="Andreopoulos W."/>
            <person name="Pangilinan J."/>
            <person name="LaButti K."/>
            <person name="Riley R."/>
            <person name="Lipzen A."/>
            <person name="Clum A."/>
            <person name="Drula E."/>
            <person name="Henrissat B."/>
            <person name="Kohler A."/>
            <person name="Grigoriev I.V."/>
            <person name="Martin F.M."/>
            <person name="Hacquard S."/>
        </authorList>
    </citation>
    <scope>NUCLEOTIDE SEQUENCE</scope>
    <source>
        <strain evidence="9">MPI-CAGE-CH-0243</strain>
    </source>
</reference>
<accession>A0A9P9I9D7</accession>
<dbReference type="EMBL" id="JAGMWT010000024">
    <property type="protein sequence ID" value="KAH7111350.1"/>
    <property type="molecule type" value="Genomic_DNA"/>
</dbReference>
<comment type="subcellular location">
    <subcellularLocation>
        <location evidence="1">Endoplasmic reticulum membrane</location>
        <topology evidence="1">Multi-pass membrane protein</topology>
    </subcellularLocation>
</comment>
<feature type="transmembrane region" description="Helical" evidence="7">
    <location>
        <begin position="162"/>
        <end position="179"/>
    </location>
</feature>
<feature type="compositionally biased region" description="Polar residues" evidence="6">
    <location>
        <begin position="279"/>
        <end position="295"/>
    </location>
</feature>
<sequence>MSEPSFVVLPVSGSGPHPNQETAEIASTVQHALYERSHPEPEHPGPFKQILAHPNSLYKYFNWEDPIRTLALYFGAISILFGAHYLPLTQMALKVGVTTLGVVSVTEFASRLFSGTSLSTRIRPKEYRKIPEPTLDATLQDVHDLIQYTVVQAQMIVFGQDLDKTFAAFLGFFALFWLTKMVSPFWFAVMTLTSFFVAPLVSSDQGRRAAHNASVRAQELANIAAEKGRDFGHDGKVKAAELSSKGNQTAADLSAQARDTASDIYGTAAKNIKKLPQMGTNAANETESMVSSTYGNAKGYVSNPPTPPSNHANGHSDGNRSVSNGASNEVPHLSNSASETTERIAQGASASKQPDSNHRQYPVSSLPAQTDGVRAGAVTDTGPRYMAAGHVGATHDMANRARGAVQATTDRA</sequence>
<keyword evidence="2 7" id="KW-0812">Transmembrane</keyword>
<evidence type="ECO:0000259" key="8">
    <source>
        <dbReference type="Pfam" id="PF02453"/>
    </source>
</evidence>
<dbReference type="AlphaFoldDB" id="A0A9P9I9D7"/>
<evidence type="ECO:0000313" key="9">
    <source>
        <dbReference type="EMBL" id="KAH7111350.1"/>
    </source>
</evidence>
<keyword evidence="5 7" id="KW-0472">Membrane</keyword>
<dbReference type="InterPro" id="IPR003388">
    <property type="entry name" value="Reticulon"/>
</dbReference>
<evidence type="ECO:0000313" key="10">
    <source>
        <dbReference type="Proteomes" id="UP000700596"/>
    </source>
</evidence>
<evidence type="ECO:0000256" key="7">
    <source>
        <dbReference type="SAM" id="Phobius"/>
    </source>
</evidence>
<keyword evidence="10" id="KW-1185">Reference proteome</keyword>
<evidence type="ECO:0000256" key="4">
    <source>
        <dbReference type="ARBA" id="ARBA00022989"/>
    </source>
</evidence>
<gene>
    <name evidence="9" type="ORF">B0J11DRAFT_543685</name>
</gene>
<keyword evidence="4 7" id="KW-1133">Transmembrane helix</keyword>
<evidence type="ECO:0000256" key="1">
    <source>
        <dbReference type="ARBA" id="ARBA00004477"/>
    </source>
</evidence>
<proteinExistence type="predicted"/>
<evidence type="ECO:0000256" key="6">
    <source>
        <dbReference type="SAM" id="MobiDB-lite"/>
    </source>
</evidence>
<dbReference type="GO" id="GO:0005789">
    <property type="term" value="C:endoplasmic reticulum membrane"/>
    <property type="evidence" value="ECO:0007669"/>
    <property type="project" value="UniProtKB-SubCell"/>
</dbReference>
<dbReference type="Proteomes" id="UP000700596">
    <property type="component" value="Unassembled WGS sequence"/>
</dbReference>
<keyword evidence="3" id="KW-0256">Endoplasmic reticulum</keyword>
<protein>
    <submittedName>
        <fullName evidence="9">Reticulon-domain-containing protein</fullName>
    </submittedName>
</protein>
<name>A0A9P9I9D7_9PLEO</name>
<feature type="compositionally biased region" description="Polar residues" evidence="6">
    <location>
        <begin position="319"/>
        <end position="339"/>
    </location>
</feature>
<feature type="transmembrane region" description="Helical" evidence="7">
    <location>
        <begin position="67"/>
        <end position="86"/>
    </location>
</feature>
<dbReference type="OrthoDB" id="567788at2759"/>
<feature type="domain" description="Reticulon" evidence="8">
    <location>
        <begin position="62"/>
        <end position="201"/>
    </location>
</feature>